<dbReference type="AlphaFoldDB" id="A0A0S4LD34"/>
<proteinExistence type="predicted"/>
<evidence type="ECO:0000313" key="2">
    <source>
        <dbReference type="Proteomes" id="UP000199032"/>
    </source>
</evidence>
<keyword evidence="2" id="KW-1185">Reference proteome</keyword>
<protein>
    <submittedName>
        <fullName evidence="1">Uncharacterized protein</fullName>
    </submittedName>
</protein>
<gene>
    <name evidence="1" type="ORF">COMA1_20265</name>
</gene>
<accession>A0A0S4LD34</accession>
<dbReference type="Proteomes" id="UP000199032">
    <property type="component" value="Unassembled WGS sequence"/>
</dbReference>
<organism evidence="1 2">
    <name type="scientific">Candidatus Nitrospira nitrosa</name>
    <dbReference type="NCBI Taxonomy" id="1742972"/>
    <lineage>
        <taxon>Bacteria</taxon>
        <taxon>Pseudomonadati</taxon>
        <taxon>Nitrospirota</taxon>
        <taxon>Nitrospiria</taxon>
        <taxon>Nitrospirales</taxon>
        <taxon>Nitrospiraceae</taxon>
        <taxon>Nitrospira</taxon>
    </lineage>
</organism>
<evidence type="ECO:0000313" key="1">
    <source>
        <dbReference type="EMBL" id="CUS35413.1"/>
    </source>
</evidence>
<reference evidence="1 2" key="1">
    <citation type="submission" date="2015-10" db="EMBL/GenBank/DDBJ databases">
        <authorList>
            <person name="Gilbert D.G."/>
        </authorList>
    </citation>
    <scope>NUCLEOTIDE SEQUENCE [LARGE SCALE GENOMIC DNA]</scope>
    <source>
        <strain evidence="1">COMA1</strain>
    </source>
</reference>
<name>A0A0S4LD34_9BACT</name>
<sequence length="68" mass="7403">MLPSIQWLPRIMRVLVDGAKEGTKGIENFLSTTGRNVINPPPGSVLRKSLTNPLGTLKCLGTLLQKCE</sequence>
<dbReference type="EMBL" id="CZQA01000008">
    <property type="protein sequence ID" value="CUS35413.1"/>
    <property type="molecule type" value="Genomic_DNA"/>
</dbReference>
<dbReference type="STRING" id="1742972.COMA1_20265"/>